<protein>
    <recommendedName>
        <fullName evidence="3">Thylakoid lumenal protein TL20.3, chloroplastic</fullName>
    </recommendedName>
</protein>
<dbReference type="Proteomes" id="UP000594638">
    <property type="component" value="Unassembled WGS sequence"/>
</dbReference>
<evidence type="ECO:0000313" key="1">
    <source>
        <dbReference type="EMBL" id="CAA2967058.1"/>
    </source>
</evidence>
<gene>
    <name evidence="1" type="ORF">OLEA9_A015252</name>
</gene>
<dbReference type="Pfam" id="PF00805">
    <property type="entry name" value="Pentapeptide"/>
    <property type="match status" value="2"/>
</dbReference>
<comment type="caution">
    <text evidence="1">The sequence shown here is derived from an EMBL/GenBank/DDBJ whole genome shotgun (WGS) entry which is preliminary data.</text>
</comment>
<name>A0A8S0QH28_OLEEU</name>
<organism evidence="1 2">
    <name type="scientific">Olea europaea subsp. europaea</name>
    <dbReference type="NCBI Taxonomy" id="158383"/>
    <lineage>
        <taxon>Eukaryota</taxon>
        <taxon>Viridiplantae</taxon>
        <taxon>Streptophyta</taxon>
        <taxon>Embryophyta</taxon>
        <taxon>Tracheophyta</taxon>
        <taxon>Spermatophyta</taxon>
        <taxon>Magnoliopsida</taxon>
        <taxon>eudicotyledons</taxon>
        <taxon>Gunneridae</taxon>
        <taxon>Pentapetalae</taxon>
        <taxon>asterids</taxon>
        <taxon>lamiids</taxon>
        <taxon>Lamiales</taxon>
        <taxon>Oleaceae</taxon>
        <taxon>Oleeae</taxon>
        <taxon>Olea</taxon>
    </lineage>
</organism>
<dbReference type="PANTHER" id="PTHR47121:SF2">
    <property type="entry name" value="THYLAKOID LUMENAL PROTEIN TL20.3, CHLOROPLASTIC"/>
    <property type="match status" value="1"/>
</dbReference>
<dbReference type="InterPro" id="IPR001646">
    <property type="entry name" value="5peptide_repeat"/>
</dbReference>
<proteinExistence type="predicted"/>
<evidence type="ECO:0008006" key="3">
    <source>
        <dbReference type="Google" id="ProtNLM"/>
    </source>
</evidence>
<dbReference type="InterPro" id="IPR053285">
    <property type="entry name" value="Thylakoid_lumenal_pentapeptide"/>
</dbReference>
<evidence type="ECO:0000313" key="2">
    <source>
        <dbReference type="Proteomes" id="UP000594638"/>
    </source>
</evidence>
<accession>A0A8S0QH28</accession>
<reference evidence="1 2" key="1">
    <citation type="submission" date="2019-12" db="EMBL/GenBank/DDBJ databases">
        <authorList>
            <person name="Alioto T."/>
            <person name="Alioto T."/>
            <person name="Gomez Garrido J."/>
        </authorList>
    </citation>
    <scope>NUCLEOTIDE SEQUENCE [LARGE SCALE GENOMIC DNA]</scope>
</reference>
<dbReference type="PANTHER" id="PTHR47121">
    <property type="entry name" value="THYLAKOID LUMENAL PROTEIN TL20.3, CHLOROPLASTIC"/>
    <property type="match status" value="1"/>
</dbReference>
<dbReference type="OrthoDB" id="9989223at2759"/>
<dbReference type="SUPFAM" id="SSF141571">
    <property type="entry name" value="Pentapeptide repeat-like"/>
    <property type="match status" value="1"/>
</dbReference>
<keyword evidence="2" id="KW-1185">Reference proteome</keyword>
<dbReference type="Gene3D" id="2.160.20.80">
    <property type="entry name" value="E3 ubiquitin-protein ligase SopA"/>
    <property type="match status" value="1"/>
</dbReference>
<sequence length="222" mass="23971">MALSTISLLPTKSINNISSLSFSNRTHNSLQFSSEPFAVICQLEAQNGNTVKETKNWRKLVSTALAAAVIGFSSDMSALAELNKYEADTRGEFGIGSAAQFGSADLKKAVHVNENFRRANFTSADMRESDFSGSTFNGAYLEKAVAYKANFTGADLSDTLMDRMVLNEANLTNAVLARTVLTRSDLGGAIIDGADFSDAVIDLSQKQVFLKVIGPFSEHFQC</sequence>
<dbReference type="AlphaFoldDB" id="A0A8S0QH28"/>
<dbReference type="Gramene" id="OE9A015252T1">
    <property type="protein sequence ID" value="OE9A015252C1"/>
    <property type="gene ID" value="OE9A015252"/>
</dbReference>
<dbReference type="EMBL" id="CACTIH010001875">
    <property type="protein sequence ID" value="CAA2967058.1"/>
    <property type="molecule type" value="Genomic_DNA"/>
</dbReference>